<keyword evidence="1" id="KW-0732">Signal</keyword>
<dbReference type="OrthoDB" id="5875347at2759"/>
<dbReference type="EMBL" id="KN549710">
    <property type="protein sequence ID" value="KHJ96269.1"/>
    <property type="molecule type" value="Genomic_DNA"/>
</dbReference>
<name>A0A0B1TG97_OESDE</name>
<gene>
    <name evidence="2" type="ORF">OESDEN_03767</name>
</gene>
<dbReference type="AlphaFoldDB" id="A0A0B1TG97"/>
<evidence type="ECO:0000256" key="1">
    <source>
        <dbReference type="SAM" id="SignalP"/>
    </source>
</evidence>
<proteinExistence type="predicted"/>
<accession>A0A0B1TG97</accession>
<feature type="chain" id="PRO_5002083275" evidence="1">
    <location>
        <begin position="17"/>
        <end position="74"/>
    </location>
</feature>
<reference evidence="2 3" key="1">
    <citation type="submission" date="2014-03" db="EMBL/GenBank/DDBJ databases">
        <title>Draft genome of the hookworm Oesophagostomum dentatum.</title>
        <authorList>
            <person name="Mitreva M."/>
        </authorList>
    </citation>
    <scope>NUCLEOTIDE SEQUENCE [LARGE SCALE GENOMIC DNA]</scope>
    <source>
        <strain evidence="2 3">OD-Hann</strain>
    </source>
</reference>
<sequence length="74" mass="8581">MRSILVILCFAALVSPWVIYRRNQKKRLICKTKSNSSKFIDDGDFDIVSDHLTPEEIKEVKQRIMDTCNALNSH</sequence>
<feature type="signal peptide" evidence="1">
    <location>
        <begin position="1"/>
        <end position="16"/>
    </location>
</feature>
<keyword evidence="3" id="KW-1185">Reference proteome</keyword>
<evidence type="ECO:0000313" key="3">
    <source>
        <dbReference type="Proteomes" id="UP000053660"/>
    </source>
</evidence>
<dbReference type="Proteomes" id="UP000053660">
    <property type="component" value="Unassembled WGS sequence"/>
</dbReference>
<protein>
    <submittedName>
        <fullName evidence="2">Uncharacterized protein</fullName>
    </submittedName>
</protein>
<organism evidence="2 3">
    <name type="scientific">Oesophagostomum dentatum</name>
    <name type="common">Nodular worm</name>
    <dbReference type="NCBI Taxonomy" id="61180"/>
    <lineage>
        <taxon>Eukaryota</taxon>
        <taxon>Metazoa</taxon>
        <taxon>Ecdysozoa</taxon>
        <taxon>Nematoda</taxon>
        <taxon>Chromadorea</taxon>
        <taxon>Rhabditida</taxon>
        <taxon>Rhabditina</taxon>
        <taxon>Rhabditomorpha</taxon>
        <taxon>Strongyloidea</taxon>
        <taxon>Strongylidae</taxon>
        <taxon>Oesophagostomum</taxon>
    </lineage>
</organism>
<evidence type="ECO:0000313" key="2">
    <source>
        <dbReference type="EMBL" id="KHJ96269.1"/>
    </source>
</evidence>